<keyword evidence="2" id="KW-0472">Membrane</keyword>
<accession>A0A9P6KQG0</accession>
<feature type="transmembrane region" description="Helical" evidence="2">
    <location>
        <begin position="94"/>
        <end position="115"/>
    </location>
</feature>
<proteinExistence type="predicted"/>
<feature type="compositionally biased region" description="Low complexity" evidence="1">
    <location>
        <begin position="28"/>
        <end position="43"/>
    </location>
</feature>
<evidence type="ECO:0000313" key="4">
    <source>
        <dbReference type="Proteomes" id="UP000756921"/>
    </source>
</evidence>
<dbReference type="Proteomes" id="UP000756921">
    <property type="component" value="Unassembled WGS sequence"/>
</dbReference>
<keyword evidence="4" id="KW-1185">Reference proteome</keyword>
<dbReference type="AlphaFoldDB" id="A0A9P6KQG0"/>
<keyword evidence="2" id="KW-1133">Transmembrane helix</keyword>
<reference evidence="3" key="1">
    <citation type="journal article" date="2020" name="Mol. Plant Microbe Interact.">
        <title>Genome Sequence of the Biocontrol Agent Coniothyrium minitans strain Conio (IMI 134523).</title>
        <authorList>
            <person name="Patel D."/>
            <person name="Shittu T.A."/>
            <person name="Baroncelli R."/>
            <person name="Muthumeenakshi S."/>
            <person name="Osborne T.H."/>
            <person name="Janganan T.K."/>
            <person name="Sreenivasaprasad S."/>
        </authorList>
    </citation>
    <scope>NUCLEOTIDE SEQUENCE</scope>
    <source>
        <strain evidence="3">Conio</strain>
    </source>
</reference>
<comment type="caution">
    <text evidence="3">The sequence shown here is derived from an EMBL/GenBank/DDBJ whole genome shotgun (WGS) entry which is preliminary data.</text>
</comment>
<name>A0A9P6KQG0_9PLEO</name>
<keyword evidence="2" id="KW-0812">Transmembrane</keyword>
<organism evidence="3 4">
    <name type="scientific">Paraphaeosphaeria minitans</name>
    <dbReference type="NCBI Taxonomy" id="565426"/>
    <lineage>
        <taxon>Eukaryota</taxon>
        <taxon>Fungi</taxon>
        <taxon>Dikarya</taxon>
        <taxon>Ascomycota</taxon>
        <taxon>Pezizomycotina</taxon>
        <taxon>Dothideomycetes</taxon>
        <taxon>Pleosporomycetidae</taxon>
        <taxon>Pleosporales</taxon>
        <taxon>Massarineae</taxon>
        <taxon>Didymosphaeriaceae</taxon>
        <taxon>Paraphaeosphaeria</taxon>
    </lineage>
</organism>
<evidence type="ECO:0000256" key="2">
    <source>
        <dbReference type="SAM" id="Phobius"/>
    </source>
</evidence>
<protein>
    <submittedName>
        <fullName evidence="3">Uncharacterized protein</fullName>
    </submittedName>
</protein>
<sequence>MPTPNAVPYENTSNPLPRPLEHRLHTVSPPLAFPSSPASSSPPGNGDGTAFFRVPRQRTPHLLRPLCTVRAWPCKGRIAAESGAPSKSVSPSSWLSIPAIAATFCVILASIKIGLEGRAG</sequence>
<feature type="region of interest" description="Disordered" evidence="1">
    <location>
        <begin position="1"/>
        <end position="52"/>
    </location>
</feature>
<evidence type="ECO:0000256" key="1">
    <source>
        <dbReference type="SAM" id="MobiDB-lite"/>
    </source>
</evidence>
<gene>
    <name evidence="3" type="ORF">PMIN01_07417</name>
</gene>
<dbReference type="EMBL" id="WJXW01000007">
    <property type="protein sequence ID" value="KAF9734514.1"/>
    <property type="molecule type" value="Genomic_DNA"/>
</dbReference>
<evidence type="ECO:0000313" key="3">
    <source>
        <dbReference type="EMBL" id="KAF9734514.1"/>
    </source>
</evidence>